<dbReference type="SUPFAM" id="SSF142019">
    <property type="entry name" value="Nqo1 FMN-binding domain-like"/>
    <property type="match status" value="1"/>
</dbReference>
<gene>
    <name evidence="16" type="ORF">C3F09_03340</name>
</gene>
<keyword evidence="6 14" id="KW-0288">FMN</keyword>
<evidence type="ECO:0000256" key="3">
    <source>
        <dbReference type="ARBA" id="ARBA00007523"/>
    </source>
</evidence>
<dbReference type="GO" id="GO:0010181">
    <property type="term" value="F:FMN binding"/>
    <property type="evidence" value="ECO:0007669"/>
    <property type="project" value="InterPro"/>
</dbReference>
<name>A0A855X8X1_9BACT</name>
<organism evidence="16 17">
    <name type="scientific">candidate division GN15 bacterium</name>
    <dbReference type="NCBI Taxonomy" id="2072418"/>
    <lineage>
        <taxon>Bacteria</taxon>
        <taxon>candidate division GN15</taxon>
    </lineage>
</organism>
<evidence type="ECO:0000256" key="12">
    <source>
        <dbReference type="ARBA" id="ARBA00023027"/>
    </source>
</evidence>
<dbReference type="InterPro" id="IPR019575">
    <property type="entry name" value="Nuop51_4Fe4S-bd"/>
</dbReference>
<dbReference type="PANTHER" id="PTHR43578:SF3">
    <property type="entry name" value="NADH-QUINONE OXIDOREDUCTASE SUBUNIT F"/>
    <property type="match status" value="1"/>
</dbReference>
<evidence type="ECO:0000256" key="14">
    <source>
        <dbReference type="RuleBase" id="RU364066"/>
    </source>
</evidence>
<keyword evidence="12 14" id="KW-0520">NAD</keyword>
<dbReference type="GO" id="GO:0008137">
    <property type="term" value="F:NADH dehydrogenase (ubiquinone) activity"/>
    <property type="evidence" value="ECO:0007669"/>
    <property type="project" value="InterPro"/>
</dbReference>
<evidence type="ECO:0000256" key="13">
    <source>
        <dbReference type="ARBA" id="ARBA00047712"/>
    </source>
</evidence>
<dbReference type="GO" id="GO:0046872">
    <property type="term" value="F:metal ion binding"/>
    <property type="evidence" value="ECO:0007669"/>
    <property type="project" value="UniProtKB-KW"/>
</dbReference>
<dbReference type="EMBL" id="PQAP01000023">
    <property type="protein sequence ID" value="PWB74735.1"/>
    <property type="molecule type" value="Genomic_DNA"/>
</dbReference>
<dbReference type="SUPFAM" id="SSF140490">
    <property type="entry name" value="Nqo1C-terminal domain-like"/>
    <property type="match status" value="1"/>
</dbReference>
<dbReference type="InterPro" id="IPR011537">
    <property type="entry name" value="NADH-UbQ_OxRdtase_suF"/>
</dbReference>
<keyword evidence="16" id="KW-0560">Oxidoreductase</keyword>
<comment type="caution">
    <text evidence="16">The sequence shown here is derived from an EMBL/GenBank/DDBJ whole genome shotgun (WGS) entry which is preliminary data.</text>
</comment>
<dbReference type="InterPro" id="IPR011538">
    <property type="entry name" value="Nuo51_FMN-bd"/>
</dbReference>
<dbReference type="Pfam" id="PF01512">
    <property type="entry name" value="Complex1_51K"/>
    <property type="match status" value="1"/>
</dbReference>
<dbReference type="SMART" id="SM00928">
    <property type="entry name" value="NADH_4Fe-4S"/>
    <property type="match status" value="1"/>
</dbReference>
<evidence type="ECO:0000259" key="15">
    <source>
        <dbReference type="SMART" id="SM00928"/>
    </source>
</evidence>
<dbReference type="Gene3D" id="1.20.1440.230">
    <property type="entry name" value="NADH-ubiquinone oxidoreductase 51kDa subunit, iron-sulphur binding domain"/>
    <property type="match status" value="1"/>
</dbReference>
<evidence type="ECO:0000256" key="7">
    <source>
        <dbReference type="ARBA" id="ARBA00022719"/>
    </source>
</evidence>
<dbReference type="InterPro" id="IPR037225">
    <property type="entry name" value="Nuo51_FMN-bd_sf"/>
</dbReference>
<evidence type="ECO:0000256" key="6">
    <source>
        <dbReference type="ARBA" id="ARBA00022643"/>
    </source>
</evidence>
<dbReference type="GO" id="GO:0016491">
    <property type="term" value="F:oxidoreductase activity"/>
    <property type="evidence" value="ECO:0007669"/>
    <property type="project" value="UniProtKB-KW"/>
</dbReference>
<evidence type="ECO:0000256" key="1">
    <source>
        <dbReference type="ARBA" id="ARBA00001917"/>
    </source>
</evidence>
<comment type="catalytic activity">
    <reaction evidence="13 14">
        <text>a quinone + NADH + 5 H(+)(in) = a quinol + NAD(+) + 4 H(+)(out)</text>
        <dbReference type="Rhea" id="RHEA:57888"/>
        <dbReference type="ChEBI" id="CHEBI:15378"/>
        <dbReference type="ChEBI" id="CHEBI:24646"/>
        <dbReference type="ChEBI" id="CHEBI:57540"/>
        <dbReference type="ChEBI" id="CHEBI:57945"/>
        <dbReference type="ChEBI" id="CHEBI:132124"/>
    </reaction>
</comment>
<dbReference type="SUPFAM" id="SSF142984">
    <property type="entry name" value="Nqo1 middle domain-like"/>
    <property type="match status" value="1"/>
</dbReference>
<dbReference type="NCBIfam" id="NF010120">
    <property type="entry name" value="PRK13596.1"/>
    <property type="match status" value="1"/>
</dbReference>
<evidence type="ECO:0000256" key="11">
    <source>
        <dbReference type="ARBA" id="ARBA00023014"/>
    </source>
</evidence>
<comment type="function">
    <text evidence="14">NDH-1 shuttles electrons from NADH, via FMN and iron-sulfur (Fe-S) centers, to quinones in the respiratory chain.</text>
</comment>
<sequence length="445" mass="48970">MTFYSPVITNAAEVAGSDKLHLFRYVEDANQTKIETYESHGGYGTWRKVLTTKKPDDVIAEVKASGLRGRGGAGFPTGMKWGFIPKDSPKPRYLVCNADESEPGTCKDRVIMERDPHAMIEGMAIAAYAIGCHLMFVYIRGEFGHCIETVDKALQEAYAKGHLGKNVYGSGYDLDMIVHSGGGAYICGEETALLNSLEGEKGMSRIRPPFPAIEGLYACPTIVNNVETLTTVRHIMERGAQWYRTMGTEKSPGSKIFSVSGHVKRPGNYEVELGFSLKKLIYDPQYGNGILGDKKLKGVIPGGASTPFLTPDQINVGLDFESMTSVGSMLGSGAVIVFHEDTCIVWAILKLIHFFRHESCGKCTPCREGTGWLEQIIRRIEHGGGKPGDIEKIEDICGNILGRTICPLGDAAVMPIQSAVKHWRDEWQYHIDHGKCLVPTRFEFV</sequence>
<evidence type="ECO:0000256" key="8">
    <source>
        <dbReference type="ARBA" id="ARBA00022723"/>
    </source>
</evidence>
<keyword evidence="9" id="KW-1278">Translocase</keyword>
<accession>A0A855X8X1</accession>
<keyword evidence="4 14" id="KW-0004">4Fe-4S</keyword>
<dbReference type="InterPro" id="IPR037207">
    <property type="entry name" value="Nuop51_4Fe4S-bd_sf"/>
</dbReference>
<dbReference type="Gene3D" id="3.40.50.11540">
    <property type="entry name" value="NADH-ubiquinone oxidoreductase 51kDa subunit"/>
    <property type="match status" value="1"/>
</dbReference>
<dbReference type="GO" id="GO:0051287">
    <property type="term" value="F:NAD binding"/>
    <property type="evidence" value="ECO:0007669"/>
    <property type="project" value="UniProtKB-UniRule"/>
</dbReference>
<dbReference type="Proteomes" id="UP000250918">
    <property type="component" value="Unassembled WGS sequence"/>
</dbReference>
<dbReference type="InterPro" id="IPR001949">
    <property type="entry name" value="NADH-UbQ_OxRdtase_51kDa_CS"/>
</dbReference>
<dbReference type="FunFam" id="1.20.1440.230:FF:000001">
    <property type="entry name" value="Mitochondrial NADH dehydrogenase flavoprotein 1"/>
    <property type="match status" value="1"/>
</dbReference>
<keyword evidence="10 14" id="KW-0408">Iron</keyword>
<evidence type="ECO:0000256" key="4">
    <source>
        <dbReference type="ARBA" id="ARBA00022485"/>
    </source>
</evidence>
<protein>
    <recommendedName>
        <fullName evidence="14">NADH-quinone oxidoreductase subunit F</fullName>
        <ecNumber evidence="14">7.1.1.-</ecNumber>
    </recommendedName>
</protein>
<comment type="similarity">
    <text evidence="3 14">Belongs to the complex I 51 kDa subunit family.</text>
</comment>
<dbReference type="InterPro" id="IPR019554">
    <property type="entry name" value="Soluble_ligand-bd"/>
</dbReference>
<evidence type="ECO:0000256" key="9">
    <source>
        <dbReference type="ARBA" id="ARBA00022967"/>
    </source>
</evidence>
<feature type="domain" description="NADH-ubiquinone oxidoreductase 51kDa subunit iron-sulphur binding" evidence="15">
    <location>
        <begin position="345"/>
        <end position="390"/>
    </location>
</feature>
<evidence type="ECO:0000256" key="5">
    <source>
        <dbReference type="ARBA" id="ARBA00022630"/>
    </source>
</evidence>
<comment type="cofactor">
    <cofactor evidence="1 14">
        <name>FMN</name>
        <dbReference type="ChEBI" id="CHEBI:58210"/>
    </cofactor>
</comment>
<evidence type="ECO:0000256" key="10">
    <source>
        <dbReference type="ARBA" id="ARBA00023004"/>
    </source>
</evidence>
<dbReference type="NCBIfam" id="TIGR01959">
    <property type="entry name" value="nuoF_fam"/>
    <property type="match status" value="1"/>
</dbReference>
<dbReference type="FunFam" id="3.10.20.600:FF:000003">
    <property type="entry name" value="NADH-quinone oxidoreductase subunit F"/>
    <property type="match status" value="1"/>
</dbReference>
<evidence type="ECO:0000313" key="17">
    <source>
        <dbReference type="Proteomes" id="UP000250918"/>
    </source>
</evidence>
<proteinExistence type="inferred from homology"/>
<keyword evidence="8 14" id="KW-0479">Metal-binding</keyword>
<dbReference type="PANTHER" id="PTHR43578">
    <property type="entry name" value="NADH-QUINONE OXIDOREDUCTASE SUBUNIT F"/>
    <property type="match status" value="1"/>
</dbReference>
<dbReference type="Gene3D" id="6.10.250.1450">
    <property type="match status" value="1"/>
</dbReference>
<dbReference type="GO" id="GO:0048038">
    <property type="term" value="F:quinone binding"/>
    <property type="evidence" value="ECO:0007669"/>
    <property type="project" value="UniProtKB-KW"/>
</dbReference>
<evidence type="ECO:0000313" key="16">
    <source>
        <dbReference type="EMBL" id="PWB74735.1"/>
    </source>
</evidence>
<comment type="cofactor">
    <cofactor evidence="2 14">
        <name>[4Fe-4S] cluster</name>
        <dbReference type="ChEBI" id="CHEBI:49883"/>
    </cofactor>
</comment>
<dbReference type="GO" id="GO:0051539">
    <property type="term" value="F:4 iron, 4 sulfur cluster binding"/>
    <property type="evidence" value="ECO:0007669"/>
    <property type="project" value="UniProtKB-UniRule"/>
</dbReference>
<dbReference type="FunFam" id="3.40.50.11540:FF:000001">
    <property type="entry name" value="NADH dehydrogenase [ubiquinone] flavoprotein 1, mitochondrial"/>
    <property type="match status" value="1"/>
</dbReference>
<dbReference type="Pfam" id="PF10531">
    <property type="entry name" value="SLBB"/>
    <property type="match status" value="1"/>
</dbReference>
<keyword evidence="7 14" id="KW-0874">Quinone</keyword>
<evidence type="ECO:0000256" key="2">
    <source>
        <dbReference type="ARBA" id="ARBA00001966"/>
    </source>
</evidence>
<reference evidence="16 17" key="1">
    <citation type="journal article" date="2018" name="ISME J.">
        <title>A methanotrophic archaeon couples anaerobic oxidation of methane to Fe(III) reduction.</title>
        <authorList>
            <person name="Cai C."/>
            <person name="Leu A.O."/>
            <person name="Xie G.J."/>
            <person name="Guo J."/>
            <person name="Feng Y."/>
            <person name="Zhao J.X."/>
            <person name="Tyson G.W."/>
            <person name="Yuan Z."/>
            <person name="Hu S."/>
        </authorList>
    </citation>
    <scope>NUCLEOTIDE SEQUENCE [LARGE SCALE GENOMIC DNA]</scope>
    <source>
        <strain evidence="16">FeB_12</strain>
    </source>
</reference>
<dbReference type="Gene3D" id="3.10.20.600">
    <property type="match status" value="1"/>
</dbReference>
<keyword evidence="11 14" id="KW-0411">Iron-sulfur</keyword>
<dbReference type="Pfam" id="PF10589">
    <property type="entry name" value="NADH_4Fe-4S"/>
    <property type="match status" value="1"/>
</dbReference>
<dbReference type="AlphaFoldDB" id="A0A855X8X1"/>
<keyword evidence="5 14" id="KW-0285">Flavoprotein</keyword>
<dbReference type="EC" id="7.1.1.-" evidence="14"/>
<dbReference type="PROSITE" id="PS00645">
    <property type="entry name" value="COMPLEX1_51K_2"/>
    <property type="match status" value="1"/>
</dbReference>